<sequence length="111" mass="12637">MMGNVSSEEFYESISDFKGENVHVVTSTSRYRGLCDQIDRAGLNILLKNVVERREDGWIEISDMMLIKGDSIESLFLEKSFPFESHEAIILSVEDGELTDNGNKDHIDHIE</sequence>
<accession>F7XQ70</accession>
<dbReference type="KEGG" id="mzh:Mzhil_0567"/>
<name>F7XQ70_METZD</name>
<dbReference type="HOGENOM" id="CLU_2230365_0_0_2"/>
<evidence type="ECO:0000313" key="2">
    <source>
        <dbReference type="Proteomes" id="UP000006622"/>
    </source>
</evidence>
<proteinExistence type="predicted"/>
<keyword evidence="2" id="KW-1185">Reference proteome</keyword>
<dbReference type="RefSeq" id="WP_013897873.1">
    <property type="nucleotide sequence ID" value="NC_015676.1"/>
</dbReference>
<dbReference type="EMBL" id="CP002101">
    <property type="protein sequence ID" value="AEH60434.1"/>
    <property type="molecule type" value="Genomic_DNA"/>
</dbReference>
<reference evidence="1 2" key="1">
    <citation type="submission" date="2010-07" db="EMBL/GenBank/DDBJ databases">
        <title>The complete genome of Methanosalsum zhilinae DSM 4017.</title>
        <authorList>
            <consortium name="US DOE Joint Genome Institute (JGI-PGF)"/>
            <person name="Lucas S."/>
            <person name="Copeland A."/>
            <person name="Lapidus A."/>
            <person name="Glavina del Rio T."/>
            <person name="Dalin E."/>
            <person name="Tice H."/>
            <person name="Bruce D."/>
            <person name="Goodwin L."/>
            <person name="Pitluck S."/>
            <person name="Kyrpides N."/>
            <person name="Mavromatis K."/>
            <person name="Ovchinnikova G."/>
            <person name="Daligault H."/>
            <person name="Detter J.C."/>
            <person name="Han C."/>
            <person name="Tapia R."/>
            <person name="Larimer F."/>
            <person name="Land M."/>
            <person name="Hauser L."/>
            <person name="Markowitz V."/>
            <person name="Cheng J.-F."/>
            <person name="Hugenholtz P."/>
            <person name="Woyke T."/>
            <person name="Wu D."/>
            <person name="Spring S."/>
            <person name="Schueler E."/>
            <person name="Brambilla E."/>
            <person name="Klenk H.-P."/>
            <person name="Eisen J.A."/>
        </authorList>
    </citation>
    <scope>NUCLEOTIDE SEQUENCE [LARGE SCALE GENOMIC DNA]</scope>
    <source>
        <strain evidence="2">DSM 4017 / NBRC 107636 / OCM 62 / WeN5</strain>
    </source>
</reference>
<dbReference type="AlphaFoldDB" id="F7XQ70"/>
<dbReference type="Proteomes" id="UP000006622">
    <property type="component" value="Chromosome"/>
</dbReference>
<dbReference type="SUPFAM" id="SSF50182">
    <property type="entry name" value="Sm-like ribonucleoproteins"/>
    <property type="match status" value="1"/>
</dbReference>
<dbReference type="GeneID" id="10822176"/>
<gene>
    <name evidence="1" type="ordered locus">Mzhil_0567</name>
</gene>
<evidence type="ECO:0000313" key="1">
    <source>
        <dbReference type="EMBL" id="AEH60434.1"/>
    </source>
</evidence>
<dbReference type="CDD" id="cd00600">
    <property type="entry name" value="Sm_like"/>
    <property type="match status" value="1"/>
</dbReference>
<dbReference type="STRING" id="679901.Mzhil_0567"/>
<dbReference type="InterPro" id="IPR010920">
    <property type="entry name" value="LSM_dom_sf"/>
</dbReference>
<organism evidence="1 2">
    <name type="scientific">Methanosalsum zhilinae (strain DSM 4017 / NBRC 107636 / OCM 62 / WeN5)</name>
    <name type="common">Methanohalophilus zhilinae</name>
    <dbReference type="NCBI Taxonomy" id="679901"/>
    <lineage>
        <taxon>Archaea</taxon>
        <taxon>Methanobacteriati</taxon>
        <taxon>Methanobacteriota</taxon>
        <taxon>Stenosarchaea group</taxon>
        <taxon>Methanomicrobia</taxon>
        <taxon>Methanosarcinales</taxon>
        <taxon>Methanosarcinaceae</taxon>
        <taxon>Methanosalsum</taxon>
    </lineage>
</organism>
<protein>
    <submittedName>
        <fullName evidence="1">Uncharacterized protein</fullName>
    </submittedName>
</protein>